<sequence length="229" mass="24488">MTAAESDGPDAAAGPQRRSTHIDQGAVYAAVGASAAPDLMRFPPEGSTPYELEVRLGSGSDRFLVASTAVMTWRAQRGVGIRVKNIAQGDGGQYSGIAFDDRGTPQPVAVPDMEYGPDGEPFVTAGTEVTLHWPEGRAPRRYRVVYTISEPRRIGFAWGAADEEDVVGEECFVVEHREDDTVWAIARGFLWPPPGGRLPGKGKSAIKRALKASRAQLDVLVTGVLPTGD</sequence>
<accession>A0A916JS88</accession>
<dbReference type="Proteomes" id="UP000693892">
    <property type="component" value="Unassembled WGS sequence"/>
</dbReference>
<feature type="domain" description="DUF1990" evidence="2">
    <location>
        <begin position="28"/>
        <end position="85"/>
    </location>
</feature>
<dbReference type="EMBL" id="CAJVAP010000001">
    <property type="protein sequence ID" value="CAG7596384.1"/>
    <property type="molecule type" value="Genomic_DNA"/>
</dbReference>
<dbReference type="InterPro" id="IPR018960">
    <property type="entry name" value="DUF1990"/>
</dbReference>
<dbReference type="RefSeq" id="WP_218113716.1">
    <property type="nucleotide sequence ID" value="NZ_CAJVAP010000001.1"/>
</dbReference>
<organism evidence="3 4">
    <name type="scientific">Leucobacter soli</name>
    <dbReference type="NCBI Taxonomy" id="2812850"/>
    <lineage>
        <taxon>Bacteria</taxon>
        <taxon>Bacillati</taxon>
        <taxon>Actinomycetota</taxon>
        <taxon>Actinomycetes</taxon>
        <taxon>Micrococcales</taxon>
        <taxon>Microbacteriaceae</taxon>
        <taxon>Leucobacter</taxon>
    </lineage>
</organism>
<dbReference type="Pfam" id="PF09348">
    <property type="entry name" value="DUF1990"/>
    <property type="match status" value="2"/>
</dbReference>
<evidence type="ECO:0000259" key="2">
    <source>
        <dbReference type="Pfam" id="PF09348"/>
    </source>
</evidence>
<feature type="region of interest" description="Disordered" evidence="1">
    <location>
        <begin position="1"/>
        <end position="21"/>
    </location>
</feature>
<evidence type="ECO:0000313" key="4">
    <source>
        <dbReference type="Proteomes" id="UP000693892"/>
    </source>
</evidence>
<dbReference type="AlphaFoldDB" id="A0A916JS88"/>
<proteinExistence type="predicted"/>
<protein>
    <recommendedName>
        <fullName evidence="2">DUF1990 domain-containing protein</fullName>
    </recommendedName>
</protein>
<reference evidence="3" key="1">
    <citation type="submission" date="2021-06" db="EMBL/GenBank/DDBJ databases">
        <authorList>
            <person name="Criscuolo A."/>
        </authorList>
    </citation>
    <scope>NUCLEOTIDE SEQUENCE</scope>
    <source>
        <strain evidence="3">CIP111803</strain>
    </source>
</reference>
<name>A0A916JS88_9MICO</name>
<evidence type="ECO:0000313" key="3">
    <source>
        <dbReference type="EMBL" id="CAG7596384.1"/>
    </source>
</evidence>
<gene>
    <name evidence="3" type="ORF">LEUCIP111803_00084</name>
</gene>
<keyword evidence="4" id="KW-1185">Reference proteome</keyword>
<evidence type="ECO:0000256" key="1">
    <source>
        <dbReference type="SAM" id="MobiDB-lite"/>
    </source>
</evidence>
<comment type="caution">
    <text evidence="3">The sequence shown here is derived from an EMBL/GenBank/DDBJ whole genome shotgun (WGS) entry which is preliminary data.</text>
</comment>
<feature type="domain" description="DUF1990" evidence="2">
    <location>
        <begin position="123"/>
        <end position="189"/>
    </location>
</feature>